<name>A0A419AAT7_9RHOB</name>
<evidence type="ECO:0000256" key="3">
    <source>
        <dbReference type="ARBA" id="ARBA00023004"/>
    </source>
</evidence>
<keyword evidence="3" id="KW-0408">Iron</keyword>
<feature type="domain" description="Rieske" evidence="5">
    <location>
        <begin position="14"/>
        <end position="108"/>
    </location>
</feature>
<dbReference type="GO" id="GO:0046872">
    <property type="term" value="F:metal ion binding"/>
    <property type="evidence" value="ECO:0007669"/>
    <property type="project" value="UniProtKB-KW"/>
</dbReference>
<dbReference type="PANTHER" id="PTHR21496">
    <property type="entry name" value="FERREDOXIN-RELATED"/>
    <property type="match status" value="1"/>
</dbReference>
<comment type="caution">
    <text evidence="6">The sequence shown here is derived from an EMBL/GenBank/DDBJ whole genome shotgun (WGS) entry which is preliminary data.</text>
</comment>
<keyword evidence="7" id="KW-1185">Reference proteome</keyword>
<gene>
    <name evidence="6" type="ORF">D3P05_03570</name>
</gene>
<evidence type="ECO:0000313" key="7">
    <source>
        <dbReference type="Proteomes" id="UP000283587"/>
    </source>
</evidence>
<dbReference type="OrthoDB" id="9794175at2"/>
<dbReference type="InterPro" id="IPR017941">
    <property type="entry name" value="Rieske_2Fe-2S"/>
</dbReference>
<dbReference type="PROSITE" id="PS51296">
    <property type="entry name" value="RIESKE"/>
    <property type="match status" value="1"/>
</dbReference>
<keyword evidence="2" id="KW-0479">Metal-binding</keyword>
<reference evidence="7" key="1">
    <citation type="submission" date="2018-09" db="EMBL/GenBank/DDBJ databases">
        <title>Paracoccus onubensis nov. sp. a moderate halophilic bacterium isolated from Gruta de las Maravillas (Aracena, Spain).</title>
        <authorList>
            <person name="Jurado V."/>
            <person name="Gutierrez-Patricio S."/>
            <person name="Gonzalez-Pimentel J.L."/>
            <person name="Miller A.Z."/>
            <person name="Laiz L."/>
            <person name="Saiz-Jimenez C."/>
        </authorList>
    </citation>
    <scope>NUCLEOTIDE SEQUENCE [LARGE SCALE GENOMIC DNA]</scope>
    <source>
        <strain evidence="7">DSM 26381</strain>
    </source>
</reference>
<dbReference type="Pfam" id="PF00355">
    <property type="entry name" value="Rieske"/>
    <property type="match status" value="1"/>
</dbReference>
<dbReference type="SUPFAM" id="SSF50022">
    <property type="entry name" value="ISP domain"/>
    <property type="match status" value="1"/>
</dbReference>
<dbReference type="RefSeq" id="WP_119896814.1">
    <property type="nucleotide sequence ID" value="NZ_QNRC01000022.1"/>
</dbReference>
<evidence type="ECO:0000256" key="1">
    <source>
        <dbReference type="ARBA" id="ARBA00022714"/>
    </source>
</evidence>
<dbReference type="EMBL" id="QZEW01000011">
    <property type="protein sequence ID" value="RJL20240.1"/>
    <property type="molecule type" value="Genomic_DNA"/>
</dbReference>
<evidence type="ECO:0000313" key="6">
    <source>
        <dbReference type="EMBL" id="RJL20240.1"/>
    </source>
</evidence>
<protein>
    <recommendedName>
        <fullName evidence="5">Rieske domain-containing protein</fullName>
    </recommendedName>
</protein>
<accession>A0A419AAT7</accession>
<organism evidence="6 7">
    <name type="scientific">Paracoccus siganidrum</name>
    <dbReference type="NCBI Taxonomy" id="1276757"/>
    <lineage>
        <taxon>Bacteria</taxon>
        <taxon>Pseudomonadati</taxon>
        <taxon>Pseudomonadota</taxon>
        <taxon>Alphaproteobacteria</taxon>
        <taxon>Rhodobacterales</taxon>
        <taxon>Paracoccaceae</taxon>
        <taxon>Paracoccus</taxon>
    </lineage>
</organism>
<dbReference type="GO" id="GO:0051537">
    <property type="term" value="F:2 iron, 2 sulfur cluster binding"/>
    <property type="evidence" value="ECO:0007669"/>
    <property type="project" value="UniProtKB-KW"/>
</dbReference>
<keyword evidence="4" id="KW-0411">Iron-sulfur</keyword>
<dbReference type="InterPro" id="IPR036922">
    <property type="entry name" value="Rieske_2Fe-2S_sf"/>
</dbReference>
<dbReference type="AlphaFoldDB" id="A0A419AAT7"/>
<dbReference type="Gene3D" id="2.102.10.10">
    <property type="entry name" value="Rieske [2Fe-2S] iron-sulphur domain"/>
    <property type="match status" value="1"/>
</dbReference>
<evidence type="ECO:0000256" key="4">
    <source>
        <dbReference type="ARBA" id="ARBA00023014"/>
    </source>
</evidence>
<sequence>MIPRGLGADAEEFVDVGAVMQVPTAGPWFVTAGGREVILCRRDGEIVGFSGNCTHNFARLSEGAVEGNVVICPKHGARFDCSTGKALSSLCSDLPRVEVRISGRRVLVRRG</sequence>
<dbReference type="Proteomes" id="UP000283587">
    <property type="component" value="Unassembled WGS sequence"/>
</dbReference>
<dbReference type="PANTHER" id="PTHR21496:SF23">
    <property type="entry name" value="3-PHENYLPROPIONATE_CINNAMIC ACID DIOXYGENASE FERREDOXIN SUBUNIT"/>
    <property type="match status" value="1"/>
</dbReference>
<proteinExistence type="predicted"/>
<evidence type="ECO:0000259" key="5">
    <source>
        <dbReference type="PROSITE" id="PS51296"/>
    </source>
</evidence>
<evidence type="ECO:0000256" key="2">
    <source>
        <dbReference type="ARBA" id="ARBA00022723"/>
    </source>
</evidence>
<keyword evidence="1" id="KW-0001">2Fe-2S</keyword>